<evidence type="ECO:0000313" key="9">
    <source>
        <dbReference type="Proteomes" id="UP000244441"/>
    </source>
</evidence>
<feature type="transmembrane region" description="Helical" evidence="6">
    <location>
        <begin position="131"/>
        <end position="150"/>
    </location>
</feature>
<feature type="transmembrane region" description="Helical" evidence="6">
    <location>
        <begin position="41"/>
        <end position="60"/>
    </location>
</feature>
<dbReference type="RefSeq" id="WP_108602881.1">
    <property type="nucleotide sequence ID" value="NZ_CP026604.1"/>
</dbReference>
<sequence>MTVTGQYSGFLLAFAATAMFSTKSIFIKWAYQYGVDTTTLLTWRMIFSAPIYAVILLLLWRQQPIAKQDKSSLLPVIALGILGYYGASWLDLAGLNYITAHFERLVLYTYPIFVLIINAVLNKRPFNRAEVIALSVVYTGLFGIFGFDLQRLGQEVLWGSLLVLASAICFAGYVVGSQQYSRRIGSKYFTCIGMLAASAAICLHFLIYHDLAQLNQPVEVLWIALAIAIVATVLPSFLMNAAIARIGGNKTAILGSSAPVITTLFAVGFLGEVFTWVHALGMFLVLLGISLLSKAKAT</sequence>
<feature type="transmembrane region" description="Helical" evidence="6">
    <location>
        <begin position="72"/>
        <end position="90"/>
    </location>
</feature>
<evidence type="ECO:0000256" key="6">
    <source>
        <dbReference type="SAM" id="Phobius"/>
    </source>
</evidence>
<dbReference type="InterPro" id="IPR050638">
    <property type="entry name" value="AA-Vitamin_Transporters"/>
</dbReference>
<feature type="transmembrane region" description="Helical" evidence="6">
    <location>
        <begin position="251"/>
        <end position="270"/>
    </location>
</feature>
<keyword evidence="9" id="KW-1185">Reference proteome</keyword>
<dbReference type="PANTHER" id="PTHR32322:SF18">
    <property type="entry name" value="S-ADENOSYLMETHIONINE_S-ADENOSYLHOMOCYSTEINE TRANSPORTER"/>
    <property type="match status" value="1"/>
</dbReference>
<feature type="transmembrane region" description="Helical" evidence="6">
    <location>
        <begin position="220"/>
        <end position="239"/>
    </location>
</feature>
<evidence type="ECO:0000313" key="8">
    <source>
        <dbReference type="EMBL" id="AWB66825.1"/>
    </source>
</evidence>
<gene>
    <name evidence="8" type="ORF">C2869_10455</name>
</gene>
<evidence type="ECO:0000256" key="3">
    <source>
        <dbReference type="ARBA" id="ARBA00022692"/>
    </source>
</evidence>
<keyword evidence="2" id="KW-1003">Cell membrane</keyword>
<name>A0A2S0VRH6_9ALTE</name>
<feature type="domain" description="EamA" evidence="7">
    <location>
        <begin position="8"/>
        <end position="145"/>
    </location>
</feature>
<dbReference type="SUPFAM" id="SSF103481">
    <property type="entry name" value="Multidrug resistance efflux transporter EmrE"/>
    <property type="match status" value="2"/>
</dbReference>
<dbReference type="GO" id="GO:0005886">
    <property type="term" value="C:plasma membrane"/>
    <property type="evidence" value="ECO:0007669"/>
    <property type="project" value="UniProtKB-SubCell"/>
</dbReference>
<feature type="transmembrane region" description="Helical" evidence="6">
    <location>
        <begin position="188"/>
        <end position="208"/>
    </location>
</feature>
<dbReference type="EMBL" id="CP026604">
    <property type="protein sequence ID" value="AWB66825.1"/>
    <property type="molecule type" value="Genomic_DNA"/>
</dbReference>
<evidence type="ECO:0000259" key="7">
    <source>
        <dbReference type="Pfam" id="PF00892"/>
    </source>
</evidence>
<comment type="subcellular location">
    <subcellularLocation>
        <location evidence="1">Cell membrane</location>
        <topology evidence="1">Multi-pass membrane protein</topology>
    </subcellularLocation>
</comment>
<dbReference type="Proteomes" id="UP000244441">
    <property type="component" value="Chromosome"/>
</dbReference>
<protein>
    <submittedName>
        <fullName evidence="8">EamA family transporter</fullName>
    </submittedName>
</protein>
<dbReference type="PANTHER" id="PTHR32322">
    <property type="entry name" value="INNER MEMBRANE TRANSPORTER"/>
    <property type="match status" value="1"/>
</dbReference>
<feature type="domain" description="EamA" evidence="7">
    <location>
        <begin position="157"/>
        <end position="293"/>
    </location>
</feature>
<dbReference type="KEGG" id="cate:C2869_10455"/>
<keyword evidence="3 6" id="KW-0812">Transmembrane</keyword>
<feature type="transmembrane region" description="Helical" evidence="6">
    <location>
        <begin position="7"/>
        <end position="29"/>
    </location>
</feature>
<evidence type="ECO:0000256" key="2">
    <source>
        <dbReference type="ARBA" id="ARBA00022475"/>
    </source>
</evidence>
<dbReference type="AlphaFoldDB" id="A0A2S0VRH6"/>
<evidence type="ECO:0000256" key="4">
    <source>
        <dbReference type="ARBA" id="ARBA00022989"/>
    </source>
</evidence>
<proteinExistence type="predicted"/>
<reference evidence="8 9" key="1">
    <citation type="submission" date="2018-01" db="EMBL/GenBank/DDBJ databases">
        <title>Genome sequence of a Cantenovulum-like bacteria.</title>
        <authorList>
            <person name="Tan W.R."/>
            <person name="Lau N.-S."/>
            <person name="Go F."/>
            <person name="Amirul A.-A.A."/>
        </authorList>
    </citation>
    <scope>NUCLEOTIDE SEQUENCE [LARGE SCALE GENOMIC DNA]</scope>
    <source>
        <strain evidence="8 9">CCB-QB4</strain>
    </source>
</reference>
<dbReference type="OrthoDB" id="9813617at2"/>
<evidence type="ECO:0000256" key="1">
    <source>
        <dbReference type="ARBA" id="ARBA00004651"/>
    </source>
</evidence>
<dbReference type="InterPro" id="IPR000620">
    <property type="entry name" value="EamA_dom"/>
</dbReference>
<dbReference type="Pfam" id="PF00892">
    <property type="entry name" value="EamA"/>
    <property type="match status" value="2"/>
</dbReference>
<keyword evidence="5 6" id="KW-0472">Membrane</keyword>
<dbReference type="InterPro" id="IPR037185">
    <property type="entry name" value="EmrE-like"/>
</dbReference>
<feature type="transmembrane region" description="Helical" evidence="6">
    <location>
        <begin position="105"/>
        <end position="122"/>
    </location>
</feature>
<feature type="transmembrane region" description="Helical" evidence="6">
    <location>
        <begin position="156"/>
        <end position="176"/>
    </location>
</feature>
<evidence type="ECO:0000256" key="5">
    <source>
        <dbReference type="ARBA" id="ARBA00023136"/>
    </source>
</evidence>
<accession>A0A2S0VRH6</accession>
<feature type="transmembrane region" description="Helical" evidence="6">
    <location>
        <begin position="276"/>
        <end position="293"/>
    </location>
</feature>
<keyword evidence="4 6" id="KW-1133">Transmembrane helix</keyword>
<organism evidence="8 9">
    <name type="scientific">Saccharobesus litoralis</name>
    <dbReference type="NCBI Taxonomy" id="2172099"/>
    <lineage>
        <taxon>Bacteria</taxon>
        <taxon>Pseudomonadati</taxon>
        <taxon>Pseudomonadota</taxon>
        <taxon>Gammaproteobacteria</taxon>
        <taxon>Alteromonadales</taxon>
        <taxon>Alteromonadaceae</taxon>
        <taxon>Saccharobesus</taxon>
    </lineage>
</organism>